<dbReference type="Proteomes" id="UP000242913">
    <property type="component" value="Unassembled WGS sequence"/>
</dbReference>
<reference evidence="1 2" key="1">
    <citation type="submission" date="2015-12" db="EMBL/GenBank/DDBJ databases">
        <title>Draft genome of the nematode, Onchocerca flexuosa.</title>
        <authorList>
            <person name="Mitreva M."/>
        </authorList>
    </citation>
    <scope>NUCLEOTIDE SEQUENCE [LARGE SCALE GENOMIC DNA]</scope>
    <source>
        <strain evidence="1">Red Deer</strain>
    </source>
</reference>
<gene>
    <name evidence="1" type="ORF">X798_07602</name>
</gene>
<protein>
    <submittedName>
        <fullName evidence="1">Uncharacterized protein</fullName>
    </submittedName>
</protein>
<accession>A0A238BLF7</accession>
<dbReference type="EMBL" id="KZ271152">
    <property type="protein sequence ID" value="OZC05425.1"/>
    <property type="molecule type" value="Genomic_DNA"/>
</dbReference>
<keyword evidence="2" id="KW-1185">Reference proteome</keyword>
<proteinExistence type="predicted"/>
<sequence length="83" mass="9633">MYLKKADSWVKSFGENYLYILLTIMSESTSKNANFLAAKSMEWKNTVPKELQGGGNLWRDEYTVNLRERIQKELTFPGAVERP</sequence>
<evidence type="ECO:0000313" key="2">
    <source>
        <dbReference type="Proteomes" id="UP000242913"/>
    </source>
</evidence>
<name>A0A238BLF7_9BILA</name>
<organism evidence="1 2">
    <name type="scientific">Onchocerca flexuosa</name>
    <dbReference type="NCBI Taxonomy" id="387005"/>
    <lineage>
        <taxon>Eukaryota</taxon>
        <taxon>Metazoa</taxon>
        <taxon>Ecdysozoa</taxon>
        <taxon>Nematoda</taxon>
        <taxon>Chromadorea</taxon>
        <taxon>Rhabditida</taxon>
        <taxon>Spirurina</taxon>
        <taxon>Spiruromorpha</taxon>
        <taxon>Filarioidea</taxon>
        <taxon>Onchocercidae</taxon>
        <taxon>Onchocerca</taxon>
    </lineage>
</organism>
<dbReference type="OrthoDB" id="5870116at2759"/>
<feature type="non-terminal residue" evidence="1">
    <location>
        <position position="83"/>
    </location>
</feature>
<evidence type="ECO:0000313" key="1">
    <source>
        <dbReference type="EMBL" id="OZC05425.1"/>
    </source>
</evidence>
<dbReference type="AlphaFoldDB" id="A0A238BLF7"/>